<evidence type="ECO:0000256" key="7">
    <source>
        <dbReference type="SAM" id="Coils"/>
    </source>
</evidence>
<dbReference type="OrthoDB" id="2400221at2759"/>
<organism evidence="10 11">
    <name type="scientific">Gigaspora margarita</name>
    <dbReference type="NCBI Taxonomy" id="4874"/>
    <lineage>
        <taxon>Eukaryota</taxon>
        <taxon>Fungi</taxon>
        <taxon>Fungi incertae sedis</taxon>
        <taxon>Mucoromycota</taxon>
        <taxon>Glomeromycotina</taxon>
        <taxon>Glomeromycetes</taxon>
        <taxon>Diversisporales</taxon>
        <taxon>Gigasporaceae</taxon>
        <taxon>Gigaspora</taxon>
    </lineage>
</organism>
<comment type="caution">
    <text evidence="10">The sequence shown here is derived from an EMBL/GenBank/DDBJ whole genome shotgun (WGS) entry which is preliminary data.</text>
</comment>
<dbReference type="Proteomes" id="UP000439903">
    <property type="component" value="Unassembled WGS sequence"/>
</dbReference>
<evidence type="ECO:0000256" key="4">
    <source>
        <dbReference type="ARBA" id="ARBA00022771"/>
    </source>
</evidence>
<dbReference type="InterPro" id="IPR031248">
    <property type="entry name" value="RNF213"/>
</dbReference>
<accession>A0A8H3XBJ7</accession>
<dbReference type="InterPro" id="IPR003593">
    <property type="entry name" value="AAA+_ATPase"/>
</dbReference>
<keyword evidence="4" id="KW-0863">Zinc-finger</keyword>
<keyword evidence="11" id="KW-1185">Reference proteome</keyword>
<dbReference type="InterPro" id="IPR027417">
    <property type="entry name" value="P-loop_NTPase"/>
</dbReference>
<evidence type="ECO:0000313" key="11">
    <source>
        <dbReference type="Proteomes" id="UP000439903"/>
    </source>
</evidence>
<dbReference type="Pfam" id="PF20173">
    <property type="entry name" value="ZnF_RZ-type"/>
    <property type="match status" value="1"/>
</dbReference>
<sequence>MSINYNKIDDSQSEIVDDGMNLKESASDGIESNYIKKTEKTSVDDNDVSLESDKINMSKCVVASNFDSGVNIKDLDEKLDVVYDGQMNGEIAEHVDVEIQEEKSQDNMNRNLAEMTSVRDQSDYGKNKMPTNEKKEYARNDTLQDGSSSSYVVNSSPGTSSSAFNKTLKKENKISAEYIKTVFHVHLPKNIKELGVPAVVGNIKELGSWNNPIVKLHQISRHLPSNCANTYWISDPVRISLKNLESIPEIHYKYVIVPAQQTAKKTKEFTTMISEGFDDISEQRTLLLQNNQYDMWMDSILFSINQVEDYYFAELIFNSLTQENFKEKIIEYQIIHRNHWQKTIEVVSIEFFMKCLRRNKSLEHRLLVLVFLGYYVHRIQGRIRHRVELPDEFPTNLLLDVLEYIQENTFPTNVHQIVMKSLETLIRHNIFNEKFDWIKIFPVAKWLDPEFKFVEALRFRFNDEKFVLTTLHDKVLHYINEIEDLDAYVRVGKWLISICETMKSLIYLWNDIIDHDEEVIISLRHTFIERVQKNLRLKDIVQLYELFFELPQDFAELVAEAFRKRTIVHLQNSLTCPNLPSKHSEAIFQLLESEKLIWTSDDYIKILDLFSQFTDIQMLYHFHKLLKAFQDEHDDPIEERENLFKICKQWYRRLLDRLTASSRIQPDTILVIFHHASLLYQRIGKYTLLWKKIIELAVHRIKQFPENLVFKAIPNVEKLPPEVVIHFRRMIEEMLTASTKHIDDQLIIRIKQIGTFSGEQLIIPSSLSENLICHIIERLEINLPSYDTDWDIAPANFHLSLLSAANFWKIILRAGGYVEKLNSLHYIKMVKEAISQLGRHIITESIDIFLLQNICKYNDDFLLAYFKSVSIFNDEYDEVFITKEILESVKKQTREYLQTFEHLNAFYVRYCSVTKVIDEQEYIDMLHEQKSMWESITLDQIRRPEIWKDHYEILDIAKKVYKYNKSQTFYNVFEKILQNAPYEMHEIHVRTLVQDQNFMPKVFDSYAEDCSKFQNWEDLQLAFATMFWKNVTNINAELEFMAEFTPKHQDPKFMMTLTQLSEVLKITQKLHQLSTVLEIFNVSRNEEDWLSRALHDLEEQSIVLGQLSSVFDTINNSLDIVDENGWSLIKELSIAEEFIIFLKSIAVHDLKNLINGVDDHSDERLIQEDTVSSLIQVKQFLFPLLNAARTLNLDTFLQELFKVIELNPTLATKVTLCNSNNMALQNMYANISNRGEVTKEKIRNAVKIGTYKFEWKSTDKKCSVNLSYPITKTRIVTYNFNDLQDLRGRALLIAKPDITIGDSNGGNEKDKTKDIMDEFVRQVDIAQDIVNNIAAKLIETGHFGYREFQNSVKGSENMIQLAEKLKIELRKWENLVNKAQENHYYLTFFPARHILEFYDFFTSRSASNTKICQTLVKFVNPNAKLTRERTVSIAHRKDSHIQILNDIGTKLQHLFGAPKTSRLLKTPIERVASDVVSRGKLFVAACNDKSRVPNIIMSLYANHGSLPEAWQILICTSSTTLEELSIFIKRCFLAFKNGYENHLFCIANLELLDFELQYNLVNKIRSMREKEPNYFLALICYSEGGMQHHILDQFSQDVHPTNGLSSSAMTTIYQKLCSNVTCVSSDLSGQGKTEWIRQQCFVNNKLPKSFLISDGADFGKLVRQLKEFTIRPMECVHINIISSDYPGDVNLFLFELLSFGIVSNNADIASLPRTFIYIEIASSFQQHLLRSLPMMDYLPKHHITWDINNLIISRDINCPMQIVCRYLFEFHKSEVDLKNISFMDPIADNDQICDALCRELINNYFFKDSNSEDILSFRFLEIFISVFANQLIRLSSSSYFKVENLALMLEEETNIRTTLVKTLLEVSKDFAVRSIQTKSAQLEATSFDGTENTQLSTIMKWDDSNHLLVFFLSQAPDSICALYRNKEKVPENVQTLLKSQFIAQNLEKWELDDYTKMSAEVLLEKLESIARKTFHKIEYTPYALSADNLVKMALILLRTRANIPVVISGEAGCGKTSLIGFLAEVVGAQFFALNLHAGIDEQIITEFMADARNNAKKGEVWIFFDEINTCNHIGLLSDLIAHRIYLGNPIHNNIRLFAACNPYRIRTKSISEAGLQTKQIKKYEEQSSLVYEVKPLPDQILDYVWDYGILHPDDEKKYIQIMVATQLKELNHPALADLLSASQQYIRSVEEQYSVSLRDIKRAIILIQFFYESLQNRPPIRKGAPKYPPDSHVNTRSYILTLGLCYQSRLYDQSLRKKYREIMCEIFKTYDVHVGEKEFLKIIRDEQEDYINRMVCPPNTAKNEALLENVLVMTVCILTRIPVFIIGAPGSSKSLAIRLVGQNLRGSDSNDEYFRKLPQVYLIPHQGSSSSTSEGILKVFQKAQNFQETSSSEFPVISVVLLDEVGLAETSPFNPLKVLHSLLEPSYKSSRPGVSVIGISNWRLDNSKSSRALLVQRPRFDLDDLVDTAVRILDNKISGHIQRASLYPLAKAYSTYEQEGQIIPNFHGLRDYYAFIKSLSLNDLTPENIQMSLARNFGGTNNFSEICQKYFGNAIIEFNNHRSCVYNPIPTEQLMHLNLDDEGARHLMIIGKSDSVVNLLAYQLRQRNLDPVIIFGSQFPDDQDDYSYSVLNRIMMCVEAGKPLILTDLEIIYGSLYDLWNQNYIVVGSAEDPKYYTRVALGAYANPMLYVNKNFRCILVLDEKNLPKADPPLLNRFEKQKMTINDILSFDELQLVQQLSTWAQNMSTIISLNEFVPTHKKFTQKDLFIGFDQDETLQSLVIDVRKNNPQLQLDEIIVRCKEALISIASSDGIIRAEKSALSRDEVDYWKNVYFNLHHDHIADYFKNVFCDQNPKVTSDGHQVIINTFSNINTDVKVCLQGITTCTVLKLSTFKTEAQFQNRVKHFWFESPNIQTLILQCDITTVNFGCIKLAKFIIEQFRADYLNMKQKENADNAITKHVCIILHIHRDRKTSFESFNFMCGWKQVTIESLNPQEKSLSSLLNGDLCDVINNIYSFEEILQQELLWCLLCMKYPSDVKSINHIKTLIAEIPQQPDLVDFLKIKTLEWLQNNSPNDWQYHVASDKKLLYPYSSFSTALQSHIRALVRIPMAKLLCCLERLFITKTFLNLKCSTSKHSKLLLEFWKQMIHDKDLLNTDELSEPKPDGYLMPNMSYDLLFPFSYYFVKQIDTFKKLYEEEIRLLQENPTNIDPNTGKLYDYIFEDYIMGLKNNIMTSIPNLNIFPLECAPELFLEDLITIISADKSNKKDIPILLFIFKYNLGSEKVFDPILVQAFWWEHSNQIMAEFQLAKLCPSIINETIFESGKTTNMPFGYYLTEEITKMMFQKLNGIKPGTSATIQFQCWQREVSKILSLSERLPEASTFASLHLLQVCHNFVSADPISISNMKEIMKAGKGSKGPDLFNQKFIETIFSLMKKLPNNTENSIPKLSLINKCLDMVPKNSPSLKDLYQNLFSQSPFPFMSPIIIRVFKCEEINDVFTILIKNPNQIFTLSSRLNLINECLKAQGLDSSMSTLCCDIIQKSFFAKSSFLKLANNFRDAVEVLSDTKAVTLQRICAIAFLKEFAKQFWDYSIQENIMEPIKFDSAKISGFDINALIQEINASMNLTDPLIYSFKIYFLRELRDKGLSMSEVRKFCEAQQNILPWLGDLPWDSNNETRLPFNPYWSLKDYIIVEKSFTTLHSLNNKASFNNFFTSLKKKESADKSLIALMGFIISRLYVIRASRDWTEDEERTTEFLKEKVEHSSILSTIYKQTINNIISNKHSLLRMNQNVTNSELLVKSVIGHVIALHSSIPAETNPLAYMLHNLNNCSGLFIPTCVSDIEALIISAVITSGQVTRYSCECGYKYVIADCGRAYTVGTCPECKKVIGGHNHRSAPGQKQLDTNPITHTITAKDKPGYIMESESPSILHCLRSLTPVSYRILHLFVHVIIGAWAHTSIASSFLENNNQTNTDASTYCMGHITNDWNVLLRILNTSHENLALLLHSILDLMTNSPPKNTSLKKAADRKEWELYFSENYISPLVKSITTTANNFQNQIDTALNNSKDSVNRIEGEINQTLNMDKQHNLEHLPKLWRIICDINFESFRAFYFADLTKHSKRFPFLSVFYKHKQNLELIKYLLPIVKFVRILSTTLEYRLSRTQAQQQTFREFIDNESYDDEKNEIYDYLSSTFEEFAKAWNTVIDKVKYYQCHELPATKPQINRSSPIVFGLMEPKDTGVYLCAILEYLIGLQNNFLQEIAEIRPGTCSSLKFLEDSSFYNENKAASSSTNKDTITRYYIQSMRIDQMQATNFIDFQWSDDFLQHSQRNLDIGHGHDITYNLQKIESELAQLLVFEKVHISTVDSQLYLEPFPYHMELFHGYMRIISDIKDLIPQKPISGEKIGLILGSAFSSISSFGYQESLSYDNASELLSHLEILLCFVKKTSVGDGEILVEEYVNQWIKLSNLFTNESFNNLLKIGLKLCHLVSLYEIVEEQVANGIIKYIDDKYKSPLTLELEQEIITSLDFELGQRQFLEFEFEMTKIPAENFVSALKRFMLRFLSVDSNKDNEPLSIYFGDPTLNLWASWITEEVVDNCFPENLLVKHIYEAFMFVSAKIETIKKQIPSVTKTVAINSPPITKVVTSKKASKPISKSTSTLFATRKSKPKSSSSTETRSLETTTSKTQLTKTSTSQVQRKVAVKKG</sequence>
<keyword evidence="3" id="KW-0479">Metal-binding</keyword>
<evidence type="ECO:0000256" key="6">
    <source>
        <dbReference type="ARBA" id="ARBA00022859"/>
    </source>
</evidence>
<feature type="compositionally biased region" description="Low complexity" evidence="8">
    <location>
        <begin position="147"/>
        <end position="162"/>
    </location>
</feature>
<feature type="region of interest" description="Disordered" evidence="8">
    <location>
        <begin position="4649"/>
        <end position="4700"/>
    </location>
</feature>
<protein>
    <submittedName>
        <fullName evidence="10">E3 ubiquitin-protein ligase</fullName>
    </submittedName>
</protein>
<dbReference type="GO" id="GO:0004842">
    <property type="term" value="F:ubiquitin-protein transferase activity"/>
    <property type="evidence" value="ECO:0007669"/>
    <property type="project" value="InterPro"/>
</dbReference>
<gene>
    <name evidence="10" type="ORF">F8M41_005145</name>
</gene>
<keyword evidence="6" id="KW-0391">Immunity</keyword>
<dbReference type="Pfam" id="PF00004">
    <property type="entry name" value="AAA"/>
    <property type="match status" value="1"/>
</dbReference>
<dbReference type="GO" id="GO:0016887">
    <property type="term" value="F:ATP hydrolysis activity"/>
    <property type="evidence" value="ECO:0007669"/>
    <property type="project" value="InterPro"/>
</dbReference>
<evidence type="ECO:0000256" key="5">
    <source>
        <dbReference type="ARBA" id="ARBA00022833"/>
    </source>
</evidence>
<dbReference type="PANTHER" id="PTHR22605:SF1">
    <property type="entry name" value="RZ-TYPE DOMAIN-CONTAINING PROTEIN"/>
    <property type="match status" value="1"/>
</dbReference>
<evidence type="ECO:0000256" key="8">
    <source>
        <dbReference type="SAM" id="MobiDB-lite"/>
    </source>
</evidence>
<dbReference type="GO" id="GO:0005524">
    <property type="term" value="F:ATP binding"/>
    <property type="evidence" value="ECO:0007669"/>
    <property type="project" value="InterPro"/>
</dbReference>
<dbReference type="EMBL" id="WTPW01001485">
    <property type="protein sequence ID" value="KAF0432828.1"/>
    <property type="molecule type" value="Genomic_DNA"/>
</dbReference>
<dbReference type="InterPro" id="IPR046439">
    <property type="entry name" value="ZF_RZ_dom"/>
</dbReference>
<dbReference type="PANTHER" id="PTHR22605">
    <property type="entry name" value="RZ-TYPE DOMAIN-CONTAINING PROTEIN"/>
    <property type="match status" value="1"/>
</dbReference>
<evidence type="ECO:0000256" key="2">
    <source>
        <dbReference type="ARBA" id="ARBA00022490"/>
    </source>
</evidence>
<dbReference type="GO" id="GO:0005737">
    <property type="term" value="C:cytoplasm"/>
    <property type="evidence" value="ECO:0007669"/>
    <property type="project" value="UniProtKB-SubCell"/>
</dbReference>
<keyword evidence="7" id="KW-0175">Coiled coil</keyword>
<keyword evidence="5" id="KW-0862">Zinc</keyword>
<reference evidence="10 11" key="1">
    <citation type="journal article" date="2019" name="Environ. Microbiol.">
        <title>At the nexus of three kingdoms: the genome of the mycorrhizal fungus Gigaspora margarita provides insights into plant, endobacterial and fungal interactions.</title>
        <authorList>
            <person name="Venice F."/>
            <person name="Ghignone S."/>
            <person name="Salvioli di Fossalunga A."/>
            <person name="Amselem J."/>
            <person name="Novero M."/>
            <person name="Xianan X."/>
            <person name="Sedzielewska Toro K."/>
            <person name="Morin E."/>
            <person name="Lipzen A."/>
            <person name="Grigoriev I.V."/>
            <person name="Henrissat B."/>
            <person name="Martin F.M."/>
            <person name="Bonfante P."/>
        </authorList>
    </citation>
    <scope>NUCLEOTIDE SEQUENCE [LARGE SCALE GENOMIC DNA]</scope>
    <source>
        <strain evidence="10 11">BEG34</strain>
    </source>
</reference>
<dbReference type="InterPro" id="IPR003959">
    <property type="entry name" value="ATPase_AAA_core"/>
</dbReference>
<feature type="compositionally biased region" description="Basic and acidic residues" evidence="8">
    <location>
        <begin position="120"/>
        <end position="139"/>
    </location>
</feature>
<feature type="domain" description="RZ-type" evidence="9">
    <location>
        <begin position="3837"/>
        <end position="3909"/>
    </location>
</feature>
<keyword evidence="2" id="KW-0963">Cytoplasm</keyword>
<feature type="region of interest" description="Disordered" evidence="8">
    <location>
        <begin position="117"/>
        <end position="164"/>
    </location>
</feature>
<evidence type="ECO:0000256" key="3">
    <source>
        <dbReference type="ARBA" id="ARBA00022723"/>
    </source>
</evidence>
<dbReference type="PROSITE" id="PS51981">
    <property type="entry name" value="ZF_RZ"/>
    <property type="match status" value="1"/>
</dbReference>
<dbReference type="Gene3D" id="3.40.50.300">
    <property type="entry name" value="P-loop containing nucleotide triphosphate hydrolases"/>
    <property type="match status" value="1"/>
</dbReference>
<evidence type="ECO:0000259" key="9">
    <source>
        <dbReference type="PROSITE" id="PS51981"/>
    </source>
</evidence>
<proteinExistence type="predicted"/>
<dbReference type="GO" id="GO:0008270">
    <property type="term" value="F:zinc ion binding"/>
    <property type="evidence" value="ECO:0007669"/>
    <property type="project" value="UniProtKB-KW"/>
</dbReference>
<feature type="coiled-coil region" evidence="7">
    <location>
        <begin position="1355"/>
        <end position="1382"/>
    </location>
</feature>
<feature type="compositionally biased region" description="Low complexity" evidence="8">
    <location>
        <begin position="4664"/>
        <end position="4690"/>
    </location>
</feature>
<name>A0A8H3XBJ7_GIGMA</name>
<evidence type="ECO:0000256" key="1">
    <source>
        <dbReference type="ARBA" id="ARBA00004496"/>
    </source>
</evidence>
<dbReference type="GO" id="GO:0002376">
    <property type="term" value="P:immune system process"/>
    <property type="evidence" value="ECO:0007669"/>
    <property type="project" value="UniProtKB-KW"/>
</dbReference>
<comment type="subcellular location">
    <subcellularLocation>
        <location evidence="1">Cytoplasm</location>
    </subcellularLocation>
</comment>
<dbReference type="SUPFAM" id="SSF52540">
    <property type="entry name" value="P-loop containing nucleoside triphosphate hydrolases"/>
    <property type="match status" value="2"/>
</dbReference>
<evidence type="ECO:0000313" key="10">
    <source>
        <dbReference type="EMBL" id="KAF0432828.1"/>
    </source>
</evidence>
<dbReference type="SMART" id="SM00382">
    <property type="entry name" value="AAA"/>
    <property type="match status" value="2"/>
</dbReference>